<dbReference type="AlphaFoldDB" id="A0AAD5M729"/>
<evidence type="ECO:0000256" key="1">
    <source>
        <dbReference type="SAM" id="MobiDB-lite"/>
    </source>
</evidence>
<dbReference type="Proteomes" id="UP001196413">
    <property type="component" value="Unassembled WGS sequence"/>
</dbReference>
<sequence>MLSPLAGNSLSVAENSQKPEEKVHDEMSEQELPKEKRNTKEESNMTAFQPMFDPPEPSAHHTSQQRRIQPPRKAEKRRTSSEQCSTTKLRQKRRRTKELRRQEGLWSWRPEPRRLLKWHW</sequence>
<comment type="caution">
    <text evidence="2">The sequence shown here is derived from an EMBL/GenBank/DDBJ whole genome shotgun (WGS) entry which is preliminary data.</text>
</comment>
<name>A0AAD5M729_PARTN</name>
<gene>
    <name evidence="2" type="ORF">KIN20_009896</name>
</gene>
<reference evidence="2" key="1">
    <citation type="submission" date="2021-06" db="EMBL/GenBank/DDBJ databases">
        <title>Parelaphostrongylus tenuis whole genome reference sequence.</title>
        <authorList>
            <person name="Garwood T.J."/>
            <person name="Larsen P.A."/>
            <person name="Fountain-Jones N.M."/>
            <person name="Garbe J.R."/>
            <person name="Macchietto M.G."/>
            <person name="Kania S.A."/>
            <person name="Gerhold R.W."/>
            <person name="Richards J.E."/>
            <person name="Wolf T.M."/>
        </authorList>
    </citation>
    <scope>NUCLEOTIDE SEQUENCE</scope>
    <source>
        <strain evidence="2">MNPRO001-30</strain>
        <tissue evidence="2">Meninges</tissue>
    </source>
</reference>
<keyword evidence="3" id="KW-1185">Reference proteome</keyword>
<organism evidence="2 3">
    <name type="scientific">Parelaphostrongylus tenuis</name>
    <name type="common">Meningeal worm</name>
    <dbReference type="NCBI Taxonomy" id="148309"/>
    <lineage>
        <taxon>Eukaryota</taxon>
        <taxon>Metazoa</taxon>
        <taxon>Ecdysozoa</taxon>
        <taxon>Nematoda</taxon>
        <taxon>Chromadorea</taxon>
        <taxon>Rhabditida</taxon>
        <taxon>Rhabditina</taxon>
        <taxon>Rhabditomorpha</taxon>
        <taxon>Strongyloidea</taxon>
        <taxon>Metastrongylidae</taxon>
        <taxon>Parelaphostrongylus</taxon>
    </lineage>
</organism>
<proteinExistence type="predicted"/>
<accession>A0AAD5M729</accession>
<feature type="compositionally biased region" description="Polar residues" evidence="1">
    <location>
        <begin position="1"/>
        <end position="16"/>
    </location>
</feature>
<evidence type="ECO:0000313" key="2">
    <source>
        <dbReference type="EMBL" id="KAJ1353297.1"/>
    </source>
</evidence>
<feature type="compositionally biased region" description="Basic residues" evidence="1">
    <location>
        <begin position="89"/>
        <end position="98"/>
    </location>
</feature>
<dbReference type="EMBL" id="JAHQIW010001672">
    <property type="protein sequence ID" value="KAJ1353297.1"/>
    <property type="molecule type" value="Genomic_DNA"/>
</dbReference>
<feature type="compositionally biased region" description="Basic and acidic residues" evidence="1">
    <location>
        <begin position="17"/>
        <end position="43"/>
    </location>
</feature>
<protein>
    <submittedName>
        <fullName evidence="2">Uncharacterized protein</fullName>
    </submittedName>
</protein>
<evidence type="ECO:0000313" key="3">
    <source>
        <dbReference type="Proteomes" id="UP001196413"/>
    </source>
</evidence>
<feature type="region of interest" description="Disordered" evidence="1">
    <location>
        <begin position="1"/>
        <end position="103"/>
    </location>
</feature>